<evidence type="ECO:0000256" key="5">
    <source>
        <dbReference type="ARBA" id="ARBA00022692"/>
    </source>
</evidence>
<keyword evidence="4" id="KW-1003">Cell membrane</keyword>
<evidence type="ECO:0000256" key="8">
    <source>
        <dbReference type="SAM" id="Phobius"/>
    </source>
</evidence>
<keyword evidence="6 8" id="KW-1133">Transmembrane helix</keyword>
<evidence type="ECO:0000256" key="1">
    <source>
        <dbReference type="ARBA" id="ARBA00004651"/>
    </source>
</evidence>
<dbReference type="Pfam" id="PF02687">
    <property type="entry name" value="FtsX"/>
    <property type="match status" value="1"/>
</dbReference>
<evidence type="ECO:0000256" key="3">
    <source>
        <dbReference type="ARBA" id="ARBA00022448"/>
    </source>
</evidence>
<dbReference type="Pfam" id="PF12704">
    <property type="entry name" value="MacB_PCD"/>
    <property type="match status" value="1"/>
</dbReference>
<accession>A0AB39KTK0</accession>
<evidence type="ECO:0000259" key="9">
    <source>
        <dbReference type="Pfam" id="PF02687"/>
    </source>
</evidence>
<dbReference type="NCBIfam" id="TIGR02212">
    <property type="entry name" value="lolCE"/>
    <property type="match status" value="1"/>
</dbReference>
<comment type="subcellular location">
    <subcellularLocation>
        <location evidence="1">Cell membrane</location>
        <topology evidence="1">Multi-pass membrane protein</topology>
    </subcellularLocation>
</comment>
<feature type="domain" description="ABC3 transporter permease C-terminal" evidence="9">
    <location>
        <begin position="291"/>
        <end position="424"/>
    </location>
</feature>
<dbReference type="RefSeq" id="WP_369059643.1">
    <property type="nucleotide sequence ID" value="NZ_CP158375.1"/>
</dbReference>
<dbReference type="AlphaFoldDB" id="A0AB39KTK0"/>
<feature type="domain" description="MacB-like periplasmic core" evidence="10">
    <location>
        <begin position="39"/>
        <end position="251"/>
    </location>
</feature>
<dbReference type="InterPro" id="IPR051447">
    <property type="entry name" value="Lipoprotein-release_system"/>
</dbReference>
<dbReference type="InterPro" id="IPR025857">
    <property type="entry name" value="MacB_PCD"/>
</dbReference>
<evidence type="ECO:0000256" key="4">
    <source>
        <dbReference type="ARBA" id="ARBA00022475"/>
    </source>
</evidence>
<keyword evidence="5 8" id="KW-0812">Transmembrane</keyword>
<organism evidence="11">
    <name type="scientific">Caulobacter sp. 73W</name>
    <dbReference type="NCBI Taxonomy" id="3161137"/>
    <lineage>
        <taxon>Bacteria</taxon>
        <taxon>Pseudomonadati</taxon>
        <taxon>Pseudomonadota</taxon>
        <taxon>Alphaproteobacteria</taxon>
        <taxon>Caulobacterales</taxon>
        <taxon>Caulobacteraceae</taxon>
        <taxon>Caulobacter</taxon>
    </lineage>
</organism>
<name>A0AB39KTK0_9CAUL</name>
<dbReference type="PANTHER" id="PTHR30489:SF0">
    <property type="entry name" value="LIPOPROTEIN-RELEASING SYSTEM TRANSMEMBRANE PROTEIN LOLE"/>
    <property type="match status" value="1"/>
</dbReference>
<dbReference type="EMBL" id="CP158375">
    <property type="protein sequence ID" value="XDO96806.1"/>
    <property type="molecule type" value="Genomic_DNA"/>
</dbReference>
<protein>
    <submittedName>
        <fullName evidence="11">Lipoprotein-releasing ABC transporter permease subunit</fullName>
    </submittedName>
</protein>
<keyword evidence="7 8" id="KW-0472">Membrane</keyword>
<gene>
    <name evidence="11" type="ORF">ABOZ73_18920</name>
</gene>
<feature type="transmembrane region" description="Helical" evidence="8">
    <location>
        <begin position="291"/>
        <end position="312"/>
    </location>
</feature>
<dbReference type="GO" id="GO:0044874">
    <property type="term" value="P:lipoprotein localization to outer membrane"/>
    <property type="evidence" value="ECO:0007669"/>
    <property type="project" value="TreeGrafter"/>
</dbReference>
<sequence length="431" mass="45761">MKTEALAGSVAPPFSAWERSVAARYLRAKRKNGGVALISIISFVGIMLAVAVLIIVMSVMNGFRTELLGKMLGFNGHLFVSGQVLSDPVQTFAAVQRIRRADGVEQAVPMIEAQAMAIGPAQITGAIVRGIAPADLKATPIIAGNLKQGSMNGFGQGEFGGDTILMGDRLAEGLGVKPGDVVKLVSPSGPATAFGTATQEKDYVVGGVFSVGMTQFDAAFIYMPVEQAQLFFGRDQSVDVIEVKVKDPDDARGMRPVVSRAAGPGAFVTDWTQKDKAYFDALQVERAAMRLILMMIVAIAALNIISGLVMLVKNKGKDIAILRTMGAGQGAILRIFFMAGASIGVLGTLAGLAAGVLFCTFIEPIQKVLEAVTGTKVFNAEIYFLSHIPARIEWSEVGIVTLFAVIVSFLVTLPPAWRASHLDPVEALRYE</sequence>
<proteinExistence type="inferred from homology"/>
<feature type="transmembrane region" description="Helical" evidence="8">
    <location>
        <begin position="332"/>
        <end position="359"/>
    </location>
</feature>
<keyword evidence="3" id="KW-0813">Transport</keyword>
<evidence type="ECO:0000259" key="10">
    <source>
        <dbReference type="Pfam" id="PF12704"/>
    </source>
</evidence>
<dbReference type="GO" id="GO:0042953">
    <property type="term" value="P:lipoprotein transport"/>
    <property type="evidence" value="ECO:0007669"/>
    <property type="project" value="InterPro"/>
</dbReference>
<keyword evidence="11" id="KW-0449">Lipoprotein</keyword>
<feature type="transmembrane region" description="Helical" evidence="8">
    <location>
        <begin position="397"/>
        <end position="417"/>
    </location>
</feature>
<evidence type="ECO:0000313" key="11">
    <source>
        <dbReference type="EMBL" id="XDO96806.1"/>
    </source>
</evidence>
<feature type="transmembrane region" description="Helical" evidence="8">
    <location>
        <begin position="35"/>
        <end position="60"/>
    </location>
</feature>
<comment type="similarity">
    <text evidence="2">Belongs to the ABC-4 integral membrane protein family. LolC/E subfamily.</text>
</comment>
<dbReference type="InterPro" id="IPR003838">
    <property type="entry name" value="ABC3_permease_C"/>
</dbReference>
<evidence type="ECO:0000256" key="2">
    <source>
        <dbReference type="ARBA" id="ARBA00005236"/>
    </source>
</evidence>
<dbReference type="PANTHER" id="PTHR30489">
    <property type="entry name" value="LIPOPROTEIN-RELEASING SYSTEM TRANSMEMBRANE PROTEIN LOLE"/>
    <property type="match status" value="1"/>
</dbReference>
<evidence type="ECO:0000256" key="6">
    <source>
        <dbReference type="ARBA" id="ARBA00022989"/>
    </source>
</evidence>
<reference evidence="11" key="1">
    <citation type="submission" date="2024-06" db="EMBL/GenBank/DDBJ databases">
        <title>Caulobacter inopinatus, sp. nov.</title>
        <authorList>
            <person name="Donachie S.P."/>
        </authorList>
    </citation>
    <scope>NUCLEOTIDE SEQUENCE</scope>
    <source>
        <strain evidence="11">73W</strain>
    </source>
</reference>
<dbReference type="GO" id="GO:0098797">
    <property type="term" value="C:plasma membrane protein complex"/>
    <property type="evidence" value="ECO:0007669"/>
    <property type="project" value="TreeGrafter"/>
</dbReference>
<dbReference type="InterPro" id="IPR011925">
    <property type="entry name" value="LolCE_TM"/>
</dbReference>
<evidence type="ECO:0000256" key="7">
    <source>
        <dbReference type="ARBA" id="ARBA00023136"/>
    </source>
</evidence>